<sequence length="848" mass="96805">MPLMDDVNRLGKTPIMHLHKKTKHHQRTSSYHSDWDNSDEDSTIYRTAKHDFKSIGRKVKKFVTKRVKFGSPGHSKLNPRSSSMVNLAAVNMQITSELSGEESDTDMNSSVYDTNSLEDSAALRSRVSRYERQYTFDQRDDISHQSSNTSKATSAGSPHPLHGSVRDTRTRMHGKVSPGQQEQISEQTNDGSQIQSGSMAPRSQQKNSPIPKSVTSGNQNVVSYKTENAYGNTGPWDSQWIRYDNKPGKIDAYVKVKHRGETLLRTSTIRNNRNPVWDERFQFPINNLNFPLELRVYHRDAFKKNEYIGRVMVYPATLAFGLDKEFSVPLYDETERNVMKPLGELNFWITLGEVEDMRVPGDRRRSMIKQLKEDREVENRLTPLLIRTPSEMSQVSARSRFRSQNFDSIDRSSWDMSHDPSSADLHLIASMDEYEPDYDEWLLPNAASFHQPQWPLLFYDGTNVEIYTTNVNDKTQCINISNLVSSRTGKNEVPLENLYNRARLVVSLIRAENLDLPIASSSAGNLASPRSPSPKSKLLTGSGLERAVMGLPVAHTDGSIPSYIASLSIGKSSRKSRPVRSLSSPCWHQHFEFRLKLGEKAVLNVEIIDQAVAIPLVLFRGHLDFERQIPDWTGCFTLKNTMEGYGGHVILLVTLTGLTYRSDSTSDESAASHPDANEEVRPTMNSSLDSPPLTPKFSAPSKELLAMVESHYIRAALRVVYPREKPWVWNRTRVHLRNCFHQQLRKFYFVFLIEIQDDIEEYVITEDLLEEDDDSEDSDLVSDQLVPKHKNEKLTWNGNKLQYQLKQHEEVKVGVSEKSNTNQLNCSMRLESEPYQRSKERKLFMAQL</sequence>
<dbReference type="OrthoDB" id="5973539at2759"/>
<dbReference type="PROSITE" id="PS50004">
    <property type="entry name" value="C2"/>
    <property type="match status" value="1"/>
</dbReference>
<dbReference type="PANTHER" id="PTHR45911">
    <property type="entry name" value="C2 DOMAIN-CONTAINING PROTEIN"/>
    <property type="match status" value="1"/>
</dbReference>
<feature type="region of interest" description="Disordered" evidence="3">
    <location>
        <begin position="664"/>
        <end position="694"/>
    </location>
</feature>
<name>A0A8E0RUT4_9TREM</name>
<dbReference type="AlphaFoldDB" id="A0A8E0RUT4"/>
<dbReference type="EMBL" id="LUCM01006371">
    <property type="protein sequence ID" value="KAA0191382.1"/>
    <property type="molecule type" value="Genomic_DNA"/>
</dbReference>
<protein>
    <recommendedName>
        <fullName evidence="4">C2 domain-containing protein</fullName>
    </recommendedName>
</protein>
<evidence type="ECO:0000256" key="2">
    <source>
        <dbReference type="ARBA" id="ARBA00022837"/>
    </source>
</evidence>
<proteinExistence type="predicted"/>
<gene>
    <name evidence="5" type="ORF">FBUS_02066</name>
</gene>
<keyword evidence="2" id="KW-0106">Calcium</keyword>
<dbReference type="Proteomes" id="UP000728185">
    <property type="component" value="Unassembled WGS sequence"/>
</dbReference>
<keyword evidence="6" id="KW-1185">Reference proteome</keyword>
<evidence type="ECO:0000256" key="1">
    <source>
        <dbReference type="ARBA" id="ARBA00022723"/>
    </source>
</evidence>
<dbReference type="InterPro" id="IPR035892">
    <property type="entry name" value="C2_domain_sf"/>
</dbReference>
<dbReference type="SUPFAM" id="SSF49562">
    <property type="entry name" value="C2 domain (Calcium/lipid-binding domain, CaLB)"/>
    <property type="match status" value="2"/>
</dbReference>
<dbReference type="GO" id="GO:0046872">
    <property type="term" value="F:metal ion binding"/>
    <property type="evidence" value="ECO:0007669"/>
    <property type="project" value="UniProtKB-KW"/>
</dbReference>
<dbReference type="CDD" id="cd00030">
    <property type="entry name" value="C2"/>
    <property type="match status" value="1"/>
</dbReference>
<dbReference type="Pfam" id="PF00168">
    <property type="entry name" value="C2"/>
    <property type="match status" value="2"/>
</dbReference>
<evidence type="ECO:0000256" key="3">
    <source>
        <dbReference type="SAM" id="MobiDB-lite"/>
    </source>
</evidence>
<feature type="domain" description="C2" evidence="4">
    <location>
        <begin position="199"/>
        <end position="330"/>
    </location>
</feature>
<evidence type="ECO:0000259" key="4">
    <source>
        <dbReference type="PROSITE" id="PS50004"/>
    </source>
</evidence>
<dbReference type="InterPro" id="IPR000008">
    <property type="entry name" value="C2_dom"/>
</dbReference>
<keyword evidence="1" id="KW-0479">Metal-binding</keyword>
<evidence type="ECO:0000313" key="6">
    <source>
        <dbReference type="Proteomes" id="UP000728185"/>
    </source>
</evidence>
<evidence type="ECO:0000313" key="5">
    <source>
        <dbReference type="EMBL" id="KAA0191382.1"/>
    </source>
</evidence>
<dbReference type="Gene3D" id="2.60.40.150">
    <property type="entry name" value="C2 domain"/>
    <property type="match status" value="2"/>
</dbReference>
<accession>A0A8E0RUT4</accession>
<comment type="caution">
    <text evidence="5">The sequence shown here is derived from an EMBL/GenBank/DDBJ whole genome shotgun (WGS) entry which is preliminary data.</text>
</comment>
<dbReference type="SMART" id="SM00239">
    <property type="entry name" value="C2"/>
    <property type="match status" value="2"/>
</dbReference>
<reference evidence="5" key="1">
    <citation type="submission" date="2019-05" db="EMBL/GenBank/DDBJ databases">
        <title>Annotation for the trematode Fasciolopsis buski.</title>
        <authorList>
            <person name="Choi Y.-J."/>
        </authorList>
    </citation>
    <scope>NUCLEOTIDE SEQUENCE</scope>
    <source>
        <strain evidence="5">HT</strain>
        <tissue evidence="5">Whole worm</tissue>
    </source>
</reference>
<feature type="compositionally biased region" description="Polar residues" evidence="3">
    <location>
        <begin position="144"/>
        <end position="156"/>
    </location>
</feature>
<organism evidence="5 6">
    <name type="scientific">Fasciolopsis buskii</name>
    <dbReference type="NCBI Taxonomy" id="27845"/>
    <lineage>
        <taxon>Eukaryota</taxon>
        <taxon>Metazoa</taxon>
        <taxon>Spiralia</taxon>
        <taxon>Lophotrochozoa</taxon>
        <taxon>Platyhelminthes</taxon>
        <taxon>Trematoda</taxon>
        <taxon>Digenea</taxon>
        <taxon>Plagiorchiida</taxon>
        <taxon>Echinostomata</taxon>
        <taxon>Echinostomatoidea</taxon>
        <taxon>Fasciolidae</taxon>
        <taxon>Fasciolopsis</taxon>
    </lineage>
</organism>
<feature type="compositionally biased region" description="Polar residues" evidence="3">
    <location>
        <begin position="178"/>
        <end position="218"/>
    </location>
</feature>
<feature type="region of interest" description="Disordered" evidence="3">
    <location>
        <begin position="135"/>
        <end position="218"/>
    </location>
</feature>